<proteinExistence type="predicted"/>
<organism evidence="1">
    <name type="scientific">Rhizophora mucronata</name>
    <name type="common">Asiatic mangrove</name>
    <dbReference type="NCBI Taxonomy" id="61149"/>
    <lineage>
        <taxon>Eukaryota</taxon>
        <taxon>Viridiplantae</taxon>
        <taxon>Streptophyta</taxon>
        <taxon>Embryophyta</taxon>
        <taxon>Tracheophyta</taxon>
        <taxon>Spermatophyta</taxon>
        <taxon>Magnoliopsida</taxon>
        <taxon>eudicotyledons</taxon>
        <taxon>Gunneridae</taxon>
        <taxon>Pentapetalae</taxon>
        <taxon>rosids</taxon>
        <taxon>fabids</taxon>
        <taxon>Malpighiales</taxon>
        <taxon>Rhizophoraceae</taxon>
        <taxon>Rhizophora</taxon>
    </lineage>
</organism>
<sequence length="47" mass="5483">MLLKSIVDLDFAKLDTLAHESLKWKGLRRENFTCICPFHSGLDNCFR</sequence>
<dbReference type="EMBL" id="GGEC01003482">
    <property type="protein sequence ID" value="MBW83965.1"/>
    <property type="molecule type" value="Transcribed_RNA"/>
</dbReference>
<accession>A0A2P2IRX0</accession>
<evidence type="ECO:0000313" key="1">
    <source>
        <dbReference type="EMBL" id="MBW83965.1"/>
    </source>
</evidence>
<reference evidence="1" key="1">
    <citation type="submission" date="2018-02" db="EMBL/GenBank/DDBJ databases">
        <title>Rhizophora mucronata_Transcriptome.</title>
        <authorList>
            <person name="Meera S.P."/>
            <person name="Sreeshan A."/>
            <person name="Augustine A."/>
        </authorList>
    </citation>
    <scope>NUCLEOTIDE SEQUENCE</scope>
    <source>
        <tissue evidence="1">Leaf</tissue>
    </source>
</reference>
<name>A0A2P2IRX0_RHIMU</name>
<dbReference type="AlphaFoldDB" id="A0A2P2IRX0"/>
<protein>
    <submittedName>
        <fullName evidence="1">Uncharacterized protein</fullName>
    </submittedName>
</protein>